<sequence>MRTLTTDAENIRVVEEPQLAVKFYSKPINKKEKKKANLP</sequence>
<dbReference type="AlphaFoldDB" id="A0A3B0SWA1"/>
<dbReference type="EMBL" id="UOEL01000031">
    <property type="protein sequence ID" value="VAW10681.1"/>
    <property type="molecule type" value="Genomic_DNA"/>
</dbReference>
<protein>
    <submittedName>
        <fullName evidence="1">Uncharacterized protein</fullName>
    </submittedName>
</protein>
<accession>A0A3B0SWA1</accession>
<reference evidence="1" key="1">
    <citation type="submission" date="2018-06" db="EMBL/GenBank/DDBJ databases">
        <authorList>
            <person name="Zhirakovskaya E."/>
        </authorList>
    </citation>
    <scope>NUCLEOTIDE SEQUENCE</scope>
</reference>
<organism evidence="1">
    <name type="scientific">hydrothermal vent metagenome</name>
    <dbReference type="NCBI Taxonomy" id="652676"/>
    <lineage>
        <taxon>unclassified sequences</taxon>
        <taxon>metagenomes</taxon>
        <taxon>ecological metagenomes</taxon>
    </lineage>
</organism>
<name>A0A3B0SWA1_9ZZZZ</name>
<evidence type="ECO:0000313" key="1">
    <source>
        <dbReference type="EMBL" id="VAW10681.1"/>
    </source>
</evidence>
<proteinExistence type="predicted"/>
<gene>
    <name evidence="1" type="ORF">MNBD_BACTEROID03-858</name>
</gene>